<dbReference type="Gene3D" id="3.80.10.10">
    <property type="entry name" value="Ribonuclease Inhibitor"/>
    <property type="match status" value="1"/>
</dbReference>
<sequence>MAAIAPINQLPLEILLEIFTVAMQSDDGSRRSESADGILSLSPNPHADPEVFAQVCQWWREIATSATSLWTTIHIYKPQPQHLPKIALWFGRSGAHGLSITVTQPVQGYQKTQRPTQDALALLVTQAHRWQSIHFSLFGYDHQALSGMSLGDLPILESASVFLGTWDQINADRFWSVVHASPALRRANWGRSYSTMPTHVPWAQLTHLGFGCTLSLDSLLQFLELCPKVVELNVAALTSPVWPLPDLRSQPPLLLQHLRTMSFLRDPAEPLLDRLTLPSLKSLNIVHPSHRIPDSCQSFCDLLQRSSCQLEVLAIRDEYATSGDLLRYLQQPQLASLVKLVLHAPITDEVIVSLTHGERLERTGGCLLPRLQVIELEYAYKSRFSDRVLPDMVASRMVRSDTVITPLQIVKVKVQPSHSVDDLTSLRQLGDRHEHLTVNAVQLATSIGFGRVMGIIGGRND</sequence>
<proteinExistence type="predicted"/>
<accession>A0A369JX97</accession>
<evidence type="ECO:0000313" key="1">
    <source>
        <dbReference type="EMBL" id="RDB26398.1"/>
    </source>
</evidence>
<evidence type="ECO:0000313" key="2">
    <source>
        <dbReference type="Proteomes" id="UP000076154"/>
    </source>
</evidence>
<dbReference type="OrthoDB" id="3217549at2759"/>
<dbReference type="Proteomes" id="UP000076154">
    <property type="component" value="Unassembled WGS sequence"/>
</dbReference>
<dbReference type="STRING" id="39966.A0A369JX97"/>
<organism evidence="1 2">
    <name type="scientific">Hypsizygus marmoreus</name>
    <name type="common">White beech mushroom</name>
    <name type="synonym">Agaricus marmoreus</name>
    <dbReference type="NCBI Taxonomy" id="39966"/>
    <lineage>
        <taxon>Eukaryota</taxon>
        <taxon>Fungi</taxon>
        <taxon>Dikarya</taxon>
        <taxon>Basidiomycota</taxon>
        <taxon>Agaricomycotina</taxon>
        <taxon>Agaricomycetes</taxon>
        <taxon>Agaricomycetidae</taxon>
        <taxon>Agaricales</taxon>
        <taxon>Tricholomatineae</taxon>
        <taxon>Lyophyllaceae</taxon>
        <taxon>Hypsizygus</taxon>
    </lineage>
</organism>
<gene>
    <name evidence="1" type="ORF">Hypma_006229</name>
</gene>
<dbReference type="AlphaFoldDB" id="A0A369JX97"/>
<dbReference type="EMBL" id="LUEZ02000040">
    <property type="protein sequence ID" value="RDB26398.1"/>
    <property type="molecule type" value="Genomic_DNA"/>
</dbReference>
<reference evidence="1" key="1">
    <citation type="submission" date="2018-04" db="EMBL/GenBank/DDBJ databases">
        <title>Whole genome sequencing of Hypsizygus marmoreus.</title>
        <authorList>
            <person name="Choi I.-G."/>
            <person name="Min B."/>
            <person name="Kim J.-G."/>
            <person name="Kim S."/>
            <person name="Oh Y.-L."/>
            <person name="Kong W.-S."/>
            <person name="Park H."/>
            <person name="Jeong J."/>
            <person name="Song E.-S."/>
        </authorList>
    </citation>
    <scope>NUCLEOTIDE SEQUENCE [LARGE SCALE GENOMIC DNA]</scope>
    <source>
        <strain evidence="1">51987-8</strain>
    </source>
</reference>
<dbReference type="InParanoid" id="A0A369JX97"/>
<comment type="caution">
    <text evidence="1">The sequence shown here is derived from an EMBL/GenBank/DDBJ whole genome shotgun (WGS) entry which is preliminary data.</text>
</comment>
<dbReference type="Gene3D" id="1.20.1280.50">
    <property type="match status" value="1"/>
</dbReference>
<dbReference type="InterPro" id="IPR032675">
    <property type="entry name" value="LRR_dom_sf"/>
</dbReference>
<protein>
    <submittedName>
        <fullName evidence="1">Uncharacterized protein</fullName>
    </submittedName>
</protein>
<name>A0A369JX97_HYPMA</name>
<keyword evidence="2" id="KW-1185">Reference proteome</keyword>